<evidence type="ECO:0000313" key="1">
    <source>
        <dbReference type="EMBL" id="KIK56421.1"/>
    </source>
</evidence>
<reference evidence="1 2" key="1">
    <citation type="submission" date="2014-04" db="EMBL/GenBank/DDBJ databases">
        <title>Evolutionary Origins and Diversification of the Mycorrhizal Mutualists.</title>
        <authorList>
            <consortium name="DOE Joint Genome Institute"/>
            <consortium name="Mycorrhizal Genomics Consortium"/>
            <person name="Kohler A."/>
            <person name="Kuo A."/>
            <person name="Nagy L.G."/>
            <person name="Floudas D."/>
            <person name="Copeland A."/>
            <person name="Barry K.W."/>
            <person name="Cichocki N."/>
            <person name="Veneault-Fourrey C."/>
            <person name="LaButti K."/>
            <person name="Lindquist E.A."/>
            <person name="Lipzen A."/>
            <person name="Lundell T."/>
            <person name="Morin E."/>
            <person name="Murat C."/>
            <person name="Riley R."/>
            <person name="Ohm R."/>
            <person name="Sun H."/>
            <person name="Tunlid A."/>
            <person name="Henrissat B."/>
            <person name="Grigoriev I.V."/>
            <person name="Hibbett D.S."/>
            <person name="Martin F."/>
        </authorList>
    </citation>
    <scope>NUCLEOTIDE SEQUENCE [LARGE SCALE GENOMIC DNA]</scope>
    <source>
        <strain evidence="1 2">FD-317 M1</strain>
    </source>
</reference>
<dbReference type="AlphaFoldDB" id="A0A0D0BN77"/>
<gene>
    <name evidence="1" type="ORF">GYMLUDRAFT_819691</name>
</gene>
<dbReference type="HOGENOM" id="CLU_1219802_0_0_1"/>
<proteinExistence type="predicted"/>
<dbReference type="Proteomes" id="UP000053593">
    <property type="component" value="Unassembled WGS sequence"/>
</dbReference>
<dbReference type="EMBL" id="KN834798">
    <property type="protein sequence ID" value="KIK56421.1"/>
    <property type="molecule type" value="Genomic_DNA"/>
</dbReference>
<accession>A0A0D0BN77</accession>
<evidence type="ECO:0000313" key="2">
    <source>
        <dbReference type="Proteomes" id="UP000053593"/>
    </source>
</evidence>
<organism evidence="1 2">
    <name type="scientific">Collybiopsis luxurians FD-317 M1</name>
    <dbReference type="NCBI Taxonomy" id="944289"/>
    <lineage>
        <taxon>Eukaryota</taxon>
        <taxon>Fungi</taxon>
        <taxon>Dikarya</taxon>
        <taxon>Basidiomycota</taxon>
        <taxon>Agaricomycotina</taxon>
        <taxon>Agaricomycetes</taxon>
        <taxon>Agaricomycetidae</taxon>
        <taxon>Agaricales</taxon>
        <taxon>Marasmiineae</taxon>
        <taxon>Omphalotaceae</taxon>
        <taxon>Collybiopsis</taxon>
        <taxon>Collybiopsis luxurians</taxon>
    </lineage>
</organism>
<keyword evidence="2" id="KW-1185">Reference proteome</keyword>
<sequence length="227" mass="25429">MAVCFSLLVHWMAVRTDVYLLLLTVVTSLQIFLSLEQYILAPGIHSSWFCFRLKYGSPCDSWYSLAGPEGLRVLNVPRWNIQVTRYFPCFRTISVGSENNLYAVTEPRRNQDHADSSVSMCVHLPLILTSGLPSAQTTAPVLYHSVSLCLRLVGSSILPVFFPQASSPLLESGRVLSCKLNLLVKNFILALCRRFGGCLGYSFSSGIRAWYCKPEKLRLEAVSWSEP</sequence>
<name>A0A0D0BN77_9AGAR</name>
<protein>
    <submittedName>
        <fullName evidence="1">Uncharacterized protein</fullName>
    </submittedName>
</protein>